<feature type="transmembrane region" description="Helical" evidence="6">
    <location>
        <begin position="725"/>
        <end position="752"/>
    </location>
</feature>
<dbReference type="Pfam" id="PF02687">
    <property type="entry name" value="FtsX"/>
    <property type="match status" value="2"/>
</dbReference>
<gene>
    <name evidence="9" type="ORF">SAMN04488108_2117</name>
</gene>
<evidence type="ECO:0000256" key="5">
    <source>
        <dbReference type="ARBA" id="ARBA00023136"/>
    </source>
</evidence>
<dbReference type="EMBL" id="FRXN01000003">
    <property type="protein sequence ID" value="SHO62499.1"/>
    <property type="molecule type" value="Genomic_DNA"/>
</dbReference>
<feature type="transmembrane region" description="Helical" evidence="6">
    <location>
        <begin position="293"/>
        <end position="315"/>
    </location>
</feature>
<reference evidence="10" key="1">
    <citation type="submission" date="2016-12" db="EMBL/GenBank/DDBJ databases">
        <authorList>
            <person name="Varghese N."/>
            <person name="Submissions S."/>
        </authorList>
    </citation>
    <scope>NUCLEOTIDE SEQUENCE [LARGE SCALE GENOMIC DNA]</scope>
    <source>
        <strain evidence="10">DSM 25035</strain>
    </source>
</reference>
<feature type="domain" description="ABC3 transporter permease C-terminal" evidence="7">
    <location>
        <begin position="684"/>
        <end position="798"/>
    </location>
</feature>
<dbReference type="STRING" id="1073327.SAMN04488108_2117"/>
<dbReference type="PANTHER" id="PTHR30572:SF18">
    <property type="entry name" value="ABC-TYPE MACROLIDE FAMILY EXPORT SYSTEM PERMEASE COMPONENT 2"/>
    <property type="match status" value="1"/>
</dbReference>
<dbReference type="InterPro" id="IPR025857">
    <property type="entry name" value="MacB_PCD"/>
</dbReference>
<keyword evidence="5 6" id="KW-0472">Membrane</keyword>
<evidence type="ECO:0000256" key="2">
    <source>
        <dbReference type="ARBA" id="ARBA00022475"/>
    </source>
</evidence>
<feature type="transmembrane region" description="Helical" evidence="6">
    <location>
        <begin position="764"/>
        <end position="786"/>
    </location>
</feature>
<dbReference type="PANTHER" id="PTHR30572">
    <property type="entry name" value="MEMBRANE COMPONENT OF TRANSPORTER-RELATED"/>
    <property type="match status" value="1"/>
</dbReference>
<keyword evidence="3 6" id="KW-0812">Transmembrane</keyword>
<dbReference type="OrthoDB" id="5933722at2"/>
<accession>A0A1M7ZCG3</accession>
<keyword evidence="2" id="KW-1003">Cell membrane</keyword>
<evidence type="ECO:0000256" key="3">
    <source>
        <dbReference type="ARBA" id="ARBA00022692"/>
    </source>
</evidence>
<feature type="domain" description="MacB-like periplasmic core" evidence="8">
    <location>
        <begin position="20"/>
        <end position="237"/>
    </location>
</feature>
<dbReference type="RefSeq" id="WP_073572434.1">
    <property type="nucleotide sequence ID" value="NZ_FRXN01000003.1"/>
</dbReference>
<evidence type="ECO:0000256" key="6">
    <source>
        <dbReference type="SAM" id="Phobius"/>
    </source>
</evidence>
<feature type="domain" description="ABC3 transporter permease C-terminal" evidence="7">
    <location>
        <begin position="299"/>
        <end position="415"/>
    </location>
</feature>
<keyword evidence="10" id="KW-1185">Reference proteome</keyword>
<keyword evidence="4 6" id="KW-1133">Transmembrane helix</keyword>
<comment type="subcellular location">
    <subcellularLocation>
        <location evidence="1">Cell membrane</location>
        <topology evidence="1">Multi-pass membrane protein</topology>
    </subcellularLocation>
</comment>
<evidence type="ECO:0000256" key="4">
    <source>
        <dbReference type="ARBA" id="ARBA00022989"/>
    </source>
</evidence>
<feature type="transmembrane region" description="Helical" evidence="6">
    <location>
        <begin position="681"/>
        <end position="704"/>
    </location>
</feature>
<feature type="transmembrane region" description="Helical" evidence="6">
    <location>
        <begin position="21"/>
        <end position="42"/>
    </location>
</feature>
<dbReference type="InterPro" id="IPR050250">
    <property type="entry name" value="Macrolide_Exporter_MacB"/>
</dbReference>
<dbReference type="AlphaFoldDB" id="A0A1M7ZCG3"/>
<dbReference type="Proteomes" id="UP000184609">
    <property type="component" value="Unassembled WGS sequence"/>
</dbReference>
<proteinExistence type="predicted"/>
<dbReference type="GO" id="GO:0005886">
    <property type="term" value="C:plasma membrane"/>
    <property type="evidence" value="ECO:0007669"/>
    <property type="project" value="UniProtKB-SubCell"/>
</dbReference>
<evidence type="ECO:0000259" key="8">
    <source>
        <dbReference type="Pfam" id="PF12704"/>
    </source>
</evidence>
<feature type="transmembrane region" description="Helical" evidence="6">
    <location>
        <begin position="432"/>
        <end position="456"/>
    </location>
</feature>
<name>A0A1M7ZCG3_9BACT</name>
<evidence type="ECO:0000313" key="9">
    <source>
        <dbReference type="EMBL" id="SHO62499.1"/>
    </source>
</evidence>
<evidence type="ECO:0000259" key="7">
    <source>
        <dbReference type="Pfam" id="PF02687"/>
    </source>
</evidence>
<dbReference type="Pfam" id="PF12704">
    <property type="entry name" value="MacB_PCD"/>
    <property type="match status" value="1"/>
</dbReference>
<feature type="transmembrane region" description="Helical" evidence="6">
    <location>
        <begin position="387"/>
        <end position="411"/>
    </location>
</feature>
<protein>
    <submittedName>
        <fullName evidence="9">Putative ABC transport system permease protein</fullName>
    </submittedName>
</protein>
<organism evidence="9 10">
    <name type="scientific">Algoriphagus zhangzhouensis</name>
    <dbReference type="NCBI Taxonomy" id="1073327"/>
    <lineage>
        <taxon>Bacteria</taxon>
        <taxon>Pseudomonadati</taxon>
        <taxon>Bacteroidota</taxon>
        <taxon>Cytophagia</taxon>
        <taxon>Cytophagales</taxon>
        <taxon>Cyclobacteriaceae</taxon>
        <taxon>Algoriphagus</taxon>
    </lineage>
</organism>
<dbReference type="GO" id="GO:0022857">
    <property type="term" value="F:transmembrane transporter activity"/>
    <property type="evidence" value="ECO:0007669"/>
    <property type="project" value="TreeGrafter"/>
</dbReference>
<feature type="transmembrane region" description="Helical" evidence="6">
    <location>
        <begin position="349"/>
        <end position="367"/>
    </location>
</feature>
<dbReference type="InterPro" id="IPR003838">
    <property type="entry name" value="ABC3_permease_C"/>
</dbReference>
<evidence type="ECO:0000256" key="1">
    <source>
        <dbReference type="ARBA" id="ARBA00004651"/>
    </source>
</evidence>
<evidence type="ECO:0000313" key="10">
    <source>
        <dbReference type="Proteomes" id="UP000184609"/>
    </source>
</evidence>
<sequence>MLNNYLKIAFRNLRNNKIYSTINILGLSLGIAASVLIVVFVADELSYDKFHLQSENLYRVDFTGKLNGNEFDLAMTGAPIGPAMGEEIPEVESTLRVGQWESIPVQYEELTFTEGNILVVDKNFFDFFGFKLLQGDPATVIDGPNKIVITEDNARKYFGDEDPIGKVLLRGSGKTATEVTGVIENPPSNSHLTYDMILSGESWEYMKNENWSSNNLYTYFRTYPNVDMSNVQASLDEFIEKYFGPEIEQYLGFSMNELRAQGNSVGYGFMPVEDIHLYSELSEEPTIPGNIQYLYIFGAISIFIILIACINFMNLATAKSANRAKEVGVRKTIGASRIPLMGQFLAESMIYSFLSGIVALVLILIALQPFNALSGKELSWSVFLDPVLLLGFFAFLFLVGLLAGSYPAFYLTSFTPSEVLKGKVRKGAKRSGLRNGLVVFQFFVSISLIISSLVVYRQLTYMQEVNLGFDKENVINLLHTRSLGNNAEAFKQELLANTGFVAASYANNLPPEIDWTSVYRAVDTEQDFLFTMNWVDHDHLDAMGYEMVAGRFFSKDFPTDSLALVVNESAFKQIGWTELDGTQKISGFFNDDENEEREVIGVIKDFNYDNLKLKIEPLIMGIYPDYFQEMAIRINPGDISDRIDLIENLWTKYADGAAFEYSFVDSNFDSLYRSEKNMGNIILVFTVLAISIACLGLFGLAAFTTEQRAKEISIRKALGASMPNLITLLSKDFTLLVLIAFIIAGPLAYYVMETYWLQNFAFRTSISLIVVFGAGLLAILIAWLTVSYQSFKTASSNPVNHLKSE</sequence>